<comment type="catalytic activity">
    <reaction evidence="1 11">
        <text>Hydrolysis of terminal, non-reducing beta-D-glucosyl residues with release of beta-D-glucose.</text>
        <dbReference type="EC" id="3.2.1.21"/>
    </reaction>
</comment>
<keyword evidence="7" id="KW-0325">Glycoprotein</keyword>
<evidence type="ECO:0000256" key="11">
    <source>
        <dbReference type="RuleBase" id="RU361161"/>
    </source>
</evidence>
<dbReference type="Proteomes" id="UP000016922">
    <property type="component" value="Unassembled WGS sequence"/>
</dbReference>
<keyword evidence="14" id="KW-1185">Reference proteome</keyword>
<dbReference type="eggNOG" id="ENOG502QR4D">
    <property type="taxonomic scope" value="Eukaryota"/>
</dbReference>
<dbReference type="GeneID" id="19466640"/>
<dbReference type="FunFam" id="3.40.50.1700:FF:000003">
    <property type="entry name" value="Probable beta-glucosidase"/>
    <property type="match status" value="1"/>
</dbReference>
<evidence type="ECO:0000259" key="12">
    <source>
        <dbReference type="SMART" id="SM01217"/>
    </source>
</evidence>
<keyword evidence="10 11" id="KW-0624">Polysaccharide degradation</keyword>
<keyword evidence="5" id="KW-0732">Signal</keyword>
<dbReference type="Gene3D" id="3.40.50.1700">
    <property type="entry name" value="Glycoside hydrolase family 3 C-terminal domain"/>
    <property type="match status" value="1"/>
</dbReference>
<dbReference type="PROSITE" id="PS00775">
    <property type="entry name" value="GLYCOSYL_HYDROL_F3"/>
    <property type="match status" value="1"/>
</dbReference>
<evidence type="ECO:0000256" key="5">
    <source>
        <dbReference type="ARBA" id="ARBA00022729"/>
    </source>
</evidence>
<dbReference type="InterPro" id="IPR036881">
    <property type="entry name" value="Glyco_hydro_3_C_sf"/>
</dbReference>
<evidence type="ECO:0000256" key="8">
    <source>
        <dbReference type="ARBA" id="ARBA00023277"/>
    </source>
</evidence>
<dbReference type="Pfam" id="PF01915">
    <property type="entry name" value="Glyco_hydro_3_C"/>
    <property type="match status" value="1"/>
</dbReference>
<dbReference type="STRING" id="1116229.S3D5P9"/>
<dbReference type="InterPro" id="IPR050288">
    <property type="entry name" value="Cellulose_deg_GH3"/>
</dbReference>
<dbReference type="EMBL" id="KE145359">
    <property type="protein sequence ID" value="EPE32454.1"/>
    <property type="molecule type" value="Genomic_DNA"/>
</dbReference>
<reference evidence="13 14" key="1">
    <citation type="journal article" date="2013" name="BMC Genomics">
        <title>Genomics-driven discovery of the pneumocandin biosynthetic gene cluster in the fungus Glarea lozoyensis.</title>
        <authorList>
            <person name="Chen L."/>
            <person name="Yue Q."/>
            <person name="Zhang X."/>
            <person name="Xiang M."/>
            <person name="Wang C."/>
            <person name="Li S."/>
            <person name="Che Y."/>
            <person name="Ortiz-Lopez F.J."/>
            <person name="Bills G.F."/>
            <person name="Liu X."/>
            <person name="An Z."/>
        </authorList>
    </citation>
    <scope>NUCLEOTIDE SEQUENCE [LARGE SCALE GENOMIC DNA]</scope>
    <source>
        <strain evidence="14">ATCC 20868 / MF5171</strain>
    </source>
</reference>
<gene>
    <name evidence="13" type="ORF">GLAREA_07587</name>
</gene>
<dbReference type="GO" id="GO:0008422">
    <property type="term" value="F:beta-glucosidase activity"/>
    <property type="evidence" value="ECO:0007669"/>
    <property type="project" value="UniProtKB-EC"/>
</dbReference>
<organism evidence="13 14">
    <name type="scientific">Glarea lozoyensis (strain ATCC 20868 / MF5171)</name>
    <dbReference type="NCBI Taxonomy" id="1116229"/>
    <lineage>
        <taxon>Eukaryota</taxon>
        <taxon>Fungi</taxon>
        <taxon>Dikarya</taxon>
        <taxon>Ascomycota</taxon>
        <taxon>Pezizomycotina</taxon>
        <taxon>Leotiomycetes</taxon>
        <taxon>Helotiales</taxon>
        <taxon>Helotiaceae</taxon>
        <taxon>Glarea</taxon>
    </lineage>
</organism>
<dbReference type="HOGENOM" id="CLU_004542_2_0_1"/>
<dbReference type="Gene3D" id="2.60.40.10">
    <property type="entry name" value="Immunoglobulins"/>
    <property type="match status" value="1"/>
</dbReference>
<dbReference type="InterPro" id="IPR026891">
    <property type="entry name" value="Fn3-like"/>
</dbReference>
<dbReference type="InterPro" id="IPR001764">
    <property type="entry name" value="Glyco_hydro_3_N"/>
</dbReference>
<dbReference type="FunFam" id="3.20.20.300:FF:000002">
    <property type="entry name" value="Probable beta-glucosidase"/>
    <property type="match status" value="1"/>
</dbReference>
<accession>S3D5P9</accession>
<dbReference type="OrthoDB" id="416222at2759"/>
<evidence type="ECO:0000256" key="3">
    <source>
        <dbReference type="ARBA" id="ARBA00005336"/>
    </source>
</evidence>
<keyword evidence="9 11" id="KW-0326">Glycosidase</keyword>
<dbReference type="SUPFAM" id="SSF52279">
    <property type="entry name" value="Beta-D-glucan exohydrolase, C-terminal domain"/>
    <property type="match status" value="1"/>
</dbReference>
<evidence type="ECO:0000313" key="13">
    <source>
        <dbReference type="EMBL" id="EPE32454.1"/>
    </source>
</evidence>
<proteinExistence type="inferred from homology"/>
<dbReference type="OMA" id="YYPSPWA"/>
<dbReference type="InterPro" id="IPR019800">
    <property type="entry name" value="Glyco_hydro_3_AS"/>
</dbReference>
<dbReference type="PRINTS" id="PR00133">
    <property type="entry name" value="GLHYDRLASE3"/>
</dbReference>
<keyword evidence="6 11" id="KW-0378">Hydrolase</keyword>
<dbReference type="InterPro" id="IPR002772">
    <property type="entry name" value="Glyco_hydro_3_C"/>
</dbReference>
<comment type="pathway">
    <text evidence="2 11">Glycan metabolism; cellulose degradation.</text>
</comment>
<dbReference type="AlphaFoldDB" id="S3D5P9"/>
<protein>
    <recommendedName>
        <fullName evidence="4 11">beta-glucosidase</fullName>
        <ecNumber evidence="4 11">3.2.1.21</ecNumber>
    </recommendedName>
</protein>
<sequence>MQGLLELFALVGQMTGLNRESLTSDQTTPSNASLAYSPPFYPSPWMTGTGDWAEAYQQARDFVSQLTLLEKVNLTTGVGWEGEQCVGNVGSVPRLGLRSLCMQDSPVGVRFADYSSVFSSGQTVAATFDRGLMYARGYAMGSEFKDKGVSVMLGPVAGPIGRSPAGGRNWEGFSPDPYLTGVGMAESVRGIQDAGVIACAKHFIANEQEHFRQAPEAIGYGFNITESISENVDDVTMHELYLWPFADAVKAGVGSIMCSYNQINNSYGCQNSKLLNNVLKDELGFQGFVMSDWQAQHTGAASANAGLDMTMPGDTSFNTGYSYWGSNLTLAVLNGTVAPARLDDMVMRIMTPYFYVGLTLDEPEINFSSWTKDTIGPLHASVGADIQQINYHVDVRRDHGALIRNIGARATVLLKNTNNTLPLDRPKFVAVIGEDAGPNPWGPNGCADRGCDNGTLAAAWGSGSADFTYLVTPDSALQAQALQDGSRYESILDNYATSQISALVSQANATTIVFVNADSGEGYISVDGNEGDRNNLTLWHSGDALIQNVSALCPNTIVVIHSTGPTLVGDWYDNENITAILWAGLPGQESGNSITDVLYGKVNPAARTPFTWAPTRESYGADILYEPNNGEGAPQNNFTEGIFIDYRALDRTNTTPIYEFGFGLSYTTFEYSDLTITSANASAYVPTTGMTSAAPVLGNYSTNLNDYQFPNSSFPYVEQYIYPYLNATNASAASMDPNYGQTADQFMPPNATSTAPQPLLAAGGAPGGNPALWDVLYTVTATIRNTGDRNGEEVPQLYLSLGGPNDPRIILRGFDRLSIDAGESATFTTNLLRRDLSNWDTVQQNWVITDYPKTVYVGSSSKNLPLSQSLSGNSTSTLRRRFSH</sequence>
<comment type="similarity">
    <text evidence="3 11">Belongs to the glycosyl hydrolase 3 family.</text>
</comment>
<dbReference type="InterPro" id="IPR036962">
    <property type="entry name" value="Glyco_hydro_3_N_sf"/>
</dbReference>
<dbReference type="UniPathway" id="UPA00696"/>
<evidence type="ECO:0000256" key="2">
    <source>
        <dbReference type="ARBA" id="ARBA00004987"/>
    </source>
</evidence>
<dbReference type="InterPro" id="IPR017853">
    <property type="entry name" value="GH"/>
</dbReference>
<dbReference type="SUPFAM" id="SSF51445">
    <property type="entry name" value="(Trans)glycosidases"/>
    <property type="match status" value="1"/>
</dbReference>
<dbReference type="KEGG" id="glz:GLAREA_07587"/>
<dbReference type="Pfam" id="PF14310">
    <property type="entry name" value="Fn3-like"/>
    <property type="match status" value="1"/>
</dbReference>
<evidence type="ECO:0000313" key="14">
    <source>
        <dbReference type="Proteomes" id="UP000016922"/>
    </source>
</evidence>
<dbReference type="PANTHER" id="PTHR42715">
    <property type="entry name" value="BETA-GLUCOSIDASE"/>
    <property type="match status" value="1"/>
</dbReference>
<evidence type="ECO:0000256" key="7">
    <source>
        <dbReference type="ARBA" id="ARBA00023180"/>
    </source>
</evidence>
<dbReference type="InterPro" id="IPR013783">
    <property type="entry name" value="Ig-like_fold"/>
</dbReference>
<dbReference type="Pfam" id="PF00933">
    <property type="entry name" value="Glyco_hydro_3"/>
    <property type="match status" value="1"/>
</dbReference>
<evidence type="ECO:0000256" key="4">
    <source>
        <dbReference type="ARBA" id="ARBA00012744"/>
    </source>
</evidence>
<dbReference type="Gene3D" id="3.20.20.300">
    <property type="entry name" value="Glycoside hydrolase, family 3, N-terminal domain"/>
    <property type="match status" value="1"/>
</dbReference>
<keyword evidence="8 11" id="KW-0119">Carbohydrate metabolism</keyword>
<dbReference type="PANTHER" id="PTHR42715:SF29">
    <property type="entry name" value="BETA-GLUCOSIDASE A-RELATED"/>
    <property type="match status" value="1"/>
</dbReference>
<dbReference type="RefSeq" id="XP_008080466.1">
    <property type="nucleotide sequence ID" value="XM_008082275.1"/>
</dbReference>
<evidence type="ECO:0000256" key="10">
    <source>
        <dbReference type="ARBA" id="ARBA00023326"/>
    </source>
</evidence>
<evidence type="ECO:0000256" key="6">
    <source>
        <dbReference type="ARBA" id="ARBA00022801"/>
    </source>
</evidence>
<dbReference type="SMART" id="SM01217">
    <property type="entry name" value="Fn3_like"/>
    <property type="match status" value="1"/>
</dbReference>
<evidence type="ECO:0000256" key="1">
    <source>
        <dbReference type="ARBA" id="ARBA00000448"/>
    </source>
</evidence>
<evidence type="ECO:0000256" key="9">
    <source>
        <dbReference type="ARBA" id="ARBA00023295"/>
    </source>
</evidence>
<name>S3D5P9_GLAL2</name>
<dbReference type="GO" id="GO:0030245">
    <property type="term" value="P:cellulose catabolic process"/>
    <property type="evidence" value="ECO:0007669"/>
    <property type="project" value="UniProtKB-UniPathway"/>
</dbReference>
<dbReference type="EC" id="3.2.1.21" evidence="4 11"/>
<feature type="domain" description="Fibronectin type III-like" evidence="12">
    <location>
        <begin position="793"/>
        <end position="861"/>
    </location>
</feature>